<keyword evidence="2" id="KW-1185">Reference proteome</keyword>
<dbReference type="KEGG" id="svp:Pan189_01570"/>
<protein>
    <recommendedName>
        <fullName evidence="3">Transglutaminase-like superfamily protein</fullName>
    </recommendedName>
</protein>
<dbReference type="Proteomes" id="UP000317318">
    <property type="component" value="Chromosome"/>
</dbReference>
<evidence type="ECO:0000313" key="1">
    <source>
        <dbReference type="EMBL" id="QDT35804.1"/>
    </source>
</evidence>
<evidence type="ECO:0000313" key="2">
    <source>
        <dbReference type="Proteomes" id="UP000317318"/>
    </source>
</evidence>
<dbReference type="AlphaFoldDB" id="A0A517QW21"/>
<proteinExistence type="predicted"/>
<accession>A0A517QW21</accession>
<gene>
    <name evidence="1" type="ORF">Pan189_01570</name>
</gene>
<name>A0A517QW21_9PLAN</name>
<evidence type="ECO:0008006" key="3">
    <source>
        <dbReference type="Google" id="ProtNLM"/>
    </source>
</evidence>
<reference evidence="1 2" key="1">
    <citation type="submission" date="2019-02" db="EMBL/GenBank/DDBJ databases">
        <title>Deep-cultivation of Planctomycetes and their phenomic and genomic characterization uncovers novel biology.</title>
        <authorList>
            <person name="Wiegand S."/>
            <person name="Jogler M."/>
            <person name="Boedeker C."/>
            <person name="Pinto D."/>
            <person name="Vollmers J."/>
            <person name="Rivas-Marin E."/>
            <person name="Kohn T."/>
            <person name="Peeters S.H."/>
            <person name="Heuer A."/>
            <person name="Rast P."/>
            <person name="Oberbeckmann S."/>
            <person name="Bunk B."/>
            <person name="Jeske O."/>
            <person name="Meyerdierks A."/>
            <person name="Storesund J.E."/>
            <person name="Kallscheuer N."/>
            <person name="Luecker S."/>
            <person name="Lage O.M."/>
            <person name="Pohl T."/>
            <person name="Merkel B.J."/>
            <person name="Hornburger P."/>
            <person name="Mueller R.-W."/>
            <person name="Bruemmer F."/>
            <person name="Labrenz M."/>
            <person name="Spormann A.M."/>
            <person name="Op den Camp H."/>
            <person name="Overmann J."/>
            <person name="Amann R."/>
            <person name="Jetten M.S.M."/>
            <person name="Mascher T."/>
            <person name="Medema M.H."/>
            <person name="Devos D.P."/>
            <person name="Kaster A.-K."/>
            <person name="Ovreas L."/>
            <person name="Rohde M."/>
            <person name="Galperin M.Y."/>
            <person name="Jogler C."/>
        </authorList>
    </citation>
    <scope>NUCLEOTIDE SEQUENCE [LARGE SCALE GENOMIC DNA]</scope>
    <source>
        <strain evidence="1 2">Pan189</strain>
    </source>
</reference>
<organism evidence="1 2">
    <name type="scientific">Stratiformator vulcanicus</name>
    <dbReference type="NCBI Taxonomy" id="2527980"/>
    <lineage>
        <taxon>Bacteria</taxon>
        <taxon>Pseudomonadati</taxon>
        <taxon>Planctomycetota</taxon>
        <taxon>Planctomycetia</taxon>
        <taxon>Planctomycetales</taxon>
        <taxon>Planctomycetaceae</taxon>
        <taxon>Stratiformator</taxon>
    </lineage>
</organism>
<sequence>MAMLLVGVALAPLGCTRRPPPVQTGNADEDSCTDLLDSAMPLLEPGTLGVSADTGRAVQLLSQWISNDDCDFQDAVEPLDEEDSELLERLFTKEDAATVAQLQFGEEDVIHVRDRILDRRMAEGLTKNLDSDRERIAHLFDSVVQNIALIPPGGTEIPLSTFNITLIGRGTAADRAWVFVELLRQLQLDSVIIRPQLVDGDAADGDRLFVGVTTLDGILLFDPAAGIPVPSADQVAPADRSAAELAVTASIRPATLKEVVADPTLLTAYDSASEPIAAEQLMPPRVSVIATTSHARGAVDVLEQSLAGEYTVRLYDPLHNSSAGPGLIDRISRFGEGIFTADDVTLWDYPQRRMKEARRLSESDQSRLRLRLIGFDAPVEINRETQSETRTGRQREARLEMLSGRPVQAIKEFQLIRIDERFGNQTNVRPDIRTMYRQATDDAFYWTALCQFERGGANFPTSAATAARYVENGSGWVAEAQRLQATALAASGEFEKALEVVDRCRADGIDTTRLNVLAERWRTKQDADTAEDSAVDESSE</sequence>
<dbReference type="EMBL" id="CP036268">
    <property type="protein sequence ID" value="QDT35804.1"/>
    <property type="molecule type" value="Genomic_DNA"/>
</dbReference>